<dbReference type="EMBL" id="JBDJNQ010000005">
    <property type="protein sequence ID" value="MEN5378179.1"/>
    <property type="molecule type" value="Genomic_DNA"/>
</dbReference>
<comment type="caution">
    <text evidence="1">The sequence shown here is derived from an EMBL/GenBank/DDBJ whole genome shotgun (WGS) entry which is preliminary data.</text>
</comment>
<reference evidence="1 2" key="1">
    <citation type="submission" date="2024-04" db="EMBL/GenBank/DDBJ databases">
        <title>WGS of bacteria from Torrens River.</title>
        <authorList>
            <person name="Wyrsch E.R."/>
            <person name="Drigo B."/>
        </authorList>
    </citation>
    <scope>NUCLEOTIDE SEQUENCE [LARGE SCALE GENOMIC DNA]</scope>
    <source>
        <strain evidence="1 2">TWI391</strain>
    </source>
</reference>
<name>A0ABV0BTR7_9SPHI</name>
<dbReference type="Proteomes" id="UP001409291">
    <property type="component" value="Unassembled WGS sequence"/>
</dbReference>
<sequence length="223" mass="26510">MEKTEFKPIIKVYKRTCREKETYIYYRMLLHRISCHLSPEEVSFLMGKPNDYVKKVETFKIKSVLAVDLYIMHLSLELQSMSWMFQMGIVSSDKDTEFELHIIEMEDRVIYQMQKFDVESNQNVIEFKLIDIRHDIDLYNSTESELKDIKNLIDEQLVAGYFNEERTGAEIHKLCCSKLEKYIKPKNVMKTLQPLIERKEGIRIIRKKSANFFVFAVDLGNKD</sequence>
<keyword evidence="2" id="KW-1185">Reference proteome</keyword>
<evidence type="ECO:0000313" key="1">
    <source>
        <dbReference type="EMBL" id="MEN5378179.1"/>
    </source>
</evidence>
<gene>
    <name evidence="1" type="ORF">ABE541_12995</name>
</gene>
<protein>
    <submittedName>
        <fullName evidence="1">Uncharacterized protein</fullName>
    </submittedName>
</protein>
<accession>A0ABV0BTR7</accession>
<proteinExistence type="predicted"/>
<organism evidence="1 2">
    <name type="scientific">Sphingobacterium kitahiroshimense</name>
    <dbReference type="NCBI Taxonomy" id="470446"/>
    <lineage>
        <taxon>Bacteria</taxon>
        <taxon>Pseudomonadati</taxon>
        <taxon>Bacteroidota</taxon>
        <taxon>Sphingobacteriia</taxon>
        <taxon>Sphingobacteriales</taxon>
        <taxon>Sphingobacteriaceae</taxon>
        <taxon>Sphingobacterium</taxon>
    </lineage>
</organism>
<dbReference type="RefSeq" id="WP_346581437.1">
    <property type="nucleotide sequence ID" value="NZ_JBDJLH010000008.1"/>
</dbReference>
<evidence type="ECO:0000313" key="2">
    <source>
        <dbReference type="Proteomes" id="UP001409291"/>
    </source>
</evidence>